<dbReference type="EMBL" id="CP144914">
    <property type="protein sequence ID" value="WWD79852.1"/>
    <property type="molecule type" value="Genomic_DNA"/>
</dbReference>
<dbReference type="AlphaFoldDB" id="A0A5C7F885"/>
<sequence length="146" mass="16898">MQAIFVHKVVRQGRFLNDVQPEKAELFRFQPEQGKIKTRKERCQMDIPAKLVIEKMEMELHRLKHSVDDPNAGTSYRDHAQSLKTYCELLLESQHTGTHYKVDKVQHASVENVRPPEKPIESKQPKKKASIYDDGDEPASDSLLDF</sequence>
<proteinExistence type="predicted"/>
<name>A0A5C7F885_9BACI</name>
<protein>
    <submittedName>
        <fullName evidence="2">YwdI family protein</fullName>
    </submittedName>
</protein>
<dbReference type="OrthoDB" id="2884526at2"/>
<gene>
    <name evidence="2" type="ORF">FTX54_015870</name>
</gene>
<organism evidence="2 3">
    <name type="scientific">Alkalicoccus halolimnae</name>
    <dbReference type="NCBI Taxonomy" id="1667239"/>
    <lineage>
        <taxon>Bacteria</taxon>
        <taxon>Bacillati</taxon>
        <taxon>Bacillota</taxon>
        <taxon>Bacilli</taxon>
        <taxon>Bacillales</taxon>
        <taxon>Bacillaceae</taxon>
        <taxon>Alkalicoccus</taxon>
    </lineage>
</organism>
<evidence type="ECO:0000256" key="1">
    <source>
        <dbReference type="SAM" id="MobiDB-lite"/>
    </source>
</evidence>
<dbReference type="KEGG" id="ahal:FTX54_015870"/>
<accession>A0A5C7F885</accession>
<reference evidence="2 3" key="1">
    <citation type="submission" date="2024-01" db="EMBL/GenBank/DDBJ databases">
        <title>Complete Genome Sequence of Alkalicoccus halolimnae BZ-SZ-XJ29T, a Moderately Halophilic Bacterium Isolated from a Salt Lake.</title>
        <authorList>
            <person name="Zhao B."/>
        </authorList>
    </citation>
    <scope>NUCLEOTIDE SEQUENCE [LARGE SCALE GENOMIC DNA]</scope>
    <source>
        <strain evidence="2 3">BZ-SZ-XJ29</strain>
    </source>
</reference>
<dbReference type="InterPro" id="IPR035218">
    <property type="entry name" value="DUF5327"/>
</dbReference>
<feature type="compositionally biased region" description="Basic and acidic residues" evidence="1">
    <location>
        <begin position="114"/>
        <end position="124"/>
    </location>
</feature>
<feature type="region of interest" description="Disordered" evidence="1">
    <location>
        <begin position="100"/>
        <end position="146"/>
    </location>
</feature>
<evidence type="ECO:0000313" key="2">
    <source>
        <dbReference type="EMBL" id="WWD79852.1"/>
    </source>
</evidence>
<evidence type="ECO:0000313" key="3">
    <source>
        <dbReference type="Proteomes" id="UP000321816"/>
    </source>
</evidence>
<dbReference type="RefSeq" id="WP_147802683.1">
    <property type="nucleotide sequence ID" value="NZ_CP144914.1"/>
</dbReference>
<keyword evidence="3" id="KW-1185">Reference proteome</keyword>
<dbReference type="Pfam" id="PF17261">
    <property type="entry name" value="DUF5327"/>
    <property type="match status" value="1"/>
</dbReference>
<dbReference type="Proteomes" id="UP000321816">
    <property type="component" value="Chromosome"/>
</dbReference>